<dbReference type="EMBL" id="CP000302">
    <property type="protein sequence ID" value="ABE54603.1"/>
    <property type="molecule type" value="Genomic_DNA"/>
</dbReference>
<feature type="domain" description="Flagellar hook-associated protein 2 C-terminal" evidence="7">
    <location>
        <begin position="214"/>
        <end position="436"/>
    </location>
</feature>
<dbReference type="PANTHER" id="PTHR30288">
    <property type="entry name" value="FLAGELLAR CAP/ASSEMBLY PROTEIN FLID"/>
    <property type="match status" value="1"/>
</dbReference>
<evidence type="ECO:0000256" key="4">
    <source>
        <dbReference type="ARBA" id="ARBA00023143"/>
    </source>
</evidence>
<dbReference type="OrthoDB" id="9810816at2"/>
<keyword evidence="9" id="KW-1185">Reference proteome</keyword>
<keyword evidence="8" id="KW-0966">Cell projection</keyword>
<dbReference type="GO" id="GO:0009421">
    <property type="term" value="C:bacterial-type flagellum filament cap"/>
    <property type="evidence" value="ECO:0007669"/>
    <property type="project" value="InterPro"/>
</dbReference>
<keyword evidence="3" id="KW-0175">Coiled coil</keyword>
<reference evidence="8 9" key="1">
    <citation type="submission" date="2006-03" db="EMBL/GenBank/DDBJ databases">
        <title>Complete sequence of Shewanella denitrificans OS217.</title>
        <authorList>
            <consortium name="US DOE Joint Genome Institute"/>
            <person name="Copeland A."/>
            <person name="Lucas S."/>
            <person name="Lapidus A."/>
            <person name="Barry K."/>
            <person name="Detter J.C."/>
            <person name="Glavina del Rio T."/>
            <person name="Hammon N."/>
            <person name="Israni S."/>
            <person name="Dalin E."/>
            <person name="Tice H."/>
            <person name="Pitluck S."/>
            <person name="Brettin T."/>
            <person name="Bruce D."/>
            <person name="Han C."/>
            <person name="Tapia R."/>
            <person name="Gilna P."/>
            <person name="Kiss H."/>
            <person name="Schmutz J."/>
            <person name="Larimer F."/>
            <person name="Land M."/>
            <person name="Hauser L."/>
            <person name="Kyrpides N."/>
            <person name="Lykidis A."/>
            <person name="Richardson P."/>
        </authorList>
    </citation>
    <scope>NUCLEOTIDE SEQUENCE [LARGE SCALE GENOMIC DNA]</scope>
    <source>
        <strain evidence="9">OS217 / ATCC BAA-1090 / DSM 15013</strain>
    </source>
</reference>
<dbReference type="Pfam" id="PF02465">
    <property type="entry name" value="FliD_N"/>
    <property type="match status" value="1"/>
</dbReference>
<dbReference type="GO" id="GO:0007155">
    <property type="term" value="P:cell adhesion"/>
    <property type="evidence" value="ECO:0007669"/>
    <property type="project" value="InterPro"/>
</dbReference>
<keyword evidence="5" id="KW-0964">Secreted</keyword>
<dbReference type="GO" id="GO:0009424">
    <property type="term" value="C:bacterial-type flagellum hook"/>
    <property type="evidence" value="ECO:0007669"/>
    <property type="project" value="UniProtKB-UniRule"/>
</dbReference>
<accession>Q12PM3</accession>
<comment type="function">
    <text evidence="5">Required for morphogenesis and for the elongation of the flagellar filament by facilitating polymerization of the flagellin monomers at the tip of growing filament. Forms a capping structure, which prevents flagellin subunits (transported through the central channel of the flagellum) from leaking out without polymerization at the distal end.</text>
</comment>
<dbReference type="InterPro" id="IPR010810">
    <property type="entry name" value="Flagellin_hook_IN_motif"/>
</dbReference>
<gene>
    <name evidence="8" type="ordered locus">Sden_1317</name>
</gene>
<protein>
    <recommendedName>
        <fullName evidence="5">Flagellar hook-associated protein 2</fullName>
        <shortName evidence="5">HAP2</shortName>
    </recommendedName>
    <alternativeName>
        <fullName evidence="5">Flagellar cap protein</fullName>
    </alternativeName>
</protein>
<keyword evidence="8" id="KW-0969">Cilium</keyword>
<dbReference type="GO" id="GO:0071973">
    <property type="term" value="P:bacterial-type flagellum-dependent cell motility"/>
    <property type="evidence" value="ECO:0007669"/>
    <property type="project" value="TreeGrafter"/>
</dbReference>
<comment type="similarity">
    <text evidence="1 5">Belongs to the FliD family.</text>
</comment>
<dbReference type="KEGG" id="sdn:Sden_1317"/>
<name>Q12PM3_SHEDO</name>
<keyword evidence="8" id="KW-0282">Flagellum</keyword>
<dbReference type="Pfam" id="PF07195">
    <property type="entry name" value="FliD_C"/>
    <property type="match status" value="1"/>
</dbReference>
<dbReference type="RefSeq" id="WP_011495762.1">
    <property type="nucleotide sequence ID" value="NC_007954.1"/>
</dbReference>
<evidence type="ECO:0000313" key="8">
    <source>
        <dbReference type="EMBL" id="ABE54603.1"/>
    </source>
</evidence>
<feature type="domain" description="Flagellar hook-associated protein 2 N-terminal" evidence="6">
    <location>
        <begin position="10"/>
        <end position="107"/>
    </location>
</feature>
<evidence type="ECO:0000256" key="1">
    <source>
        <dbReference type="ARBA" id="ARBA00009764"/>
    </source>
</evidence>
<dbReference type="GO" id="GO:0005576">
    <property type="term" value="C:extracellular region"/>
    <property type="evidence" value="ECO:0007669"/>
    <property type="project" value="UniProtKB-SubCell"/>
</dbReference>
<evidence type="ECO:0000256" key="3">
    <source>
        <dbReference type="ARBA" id="ARBA00023054"/>
    </source>
</evidence>
<evidence type="ECO:0000259" key="7">
    <source>
        <dbReference type="Pfam" id="PF07195"/>
    </source>
</evidence>
<dbReference type="Pfam" id="PF07196">
    <property type="entry name" value="Flagellin_IN"/>
    <property type="match status" value="1"/>
</dbReference>
<dbReference type="HOGENOM" id="CLU_015182_5_0_6"/>
<evidence type="ECO:0000313" key="9">
    <source>
        <dbReference type="Proteomes" id="UP000001982"/>
    </source>
</evidence>
<evidence type="ECO:0000256" key="5">
    <source>
        <dbReference type="RuleBase" id="RU362066"/>
    </source>
</evidence>
<dbReference type="STRING" id="318161.Sden_1317"/>
<evidence type="ECO:0000256" key="2">
    <source>
        <dbReference type="ARBA" id="ARBA00011255"/>
    </source>
</evidence>
<comment type="subcellular location">
    <subcellularLocation>
        <location evidence="5">Secreted</location>
    </subcellularLocation>
    <subcellularLocation>
        <location evidence="5">Bacterial flagellum</location>
    </subcellularLocation>
</comment>
<dbReference type="InterPro" id="IPR003481">
    <property type="entry name" value="FliD_N"/>
</dbReference>
<dbReference type="InterPro" id="IPR010809">
    <property type="entry name" value="FliD_C"/>
</dbReference>
<organism evidence="8 9">
    <name type="scientific">Shewanella denitrificans (strain OS217 / ATCC BAA-1090 / DSM 15013)</name>
    <dbReference type="NCBI Taxonomy" id="318161"/>
    <lineage>
        <taxon>Bacteria</taxon>
        <taxon>Pseudomonadati</taxon>
        <taxon>Pseudomonadota</taxon>
        <taxon>Gammaproteobacteria</taxon>
        <taxon>Alteromonadales</taxon>
        <taxon>Shewanellaceae</taxon>
        <taxon>Shewanella</taxon>
    </lineage>
</organism>
<dbReference type="Gene3D" id="3.30.70.2120">
    <property type="match status" value="1"/>
</dbReference>
<dbReference type="PANTHER" id="PTHR30288:SF0">
    <property type="entry name" value="FLAGELLAR HOOK-ASSOCIATED PROTEIN 2"/>
    <property type="match status" value="1"/>
</dbReference>
<evidence type="ECO:0000259" key="6">
    <source>
        <dbReference type="Pfam" id="PF02465"/>
    </source>
</evidence>
<dbReference type="AlphaFoldDB" id="Q12PM3"/>
<sequence>MALTATGIGSGLDISNIVKVLVDAEKVPKEAIFNKTEDSIKAKVSAIGTLKSEISKFQDALKKLQSSDTLSQRKISTGDSKFLTATSTSSAQSGSYSVQVERLAKAHKVGGSFTTDSAQTVGEGSLGFTVNGKAFAVAVAATDSLSQIASNINAASDNSGVTATVVTSDSGSRLVFSASKEGPDNQIALTATDTTGTGLNDMFGGANLTTLQTAQTSLLHIDGQAVTSQTNEVVNAIEGVTLKLTSADLSSTTTLSISQDDSAVKENIKGFVDSYNALLTSIDKLSSYDAKTKVSGALQGDSMIRSLESQLRKMVSERVTVNGSETALYEIGLKTDRSGKLSIDDTKLAASIKTNMNGIQSLFTTKDTGIANRFADLTKNYVKAGGLIDGRSQSYTASQSRLTDDREAFSLKMTQLQARLSKQFNAMDLIVGSLNQQSSGLSDRLKSLPGLVRR</sequence>
<proteinExistence type="inferred from homology"/>
<dbReference type="eggNOG" id="COG1345">
    <property type="taxonomic scope" value="Bacteria"/>
</dbReference>
<dbReference type="Proteomes" id="UP000001982">
    <property type="component" value="Chromosome"/>
</dbReference>
<comment type="subunit">
    <text evidence="2 5">Homopentamer.</text>
</comment>
<dbReference type="InterPro" id="IPR040026">
    <property type="entry name" value="FliD"/>
</dbReference>
<keyword evidence="4 5" id="KW-0975">Bacterial flagellum</keyword>